<proteinExistence type="predicted"/>
<organism evidence="1 2">
    <name type="scientific">Peteryoungia ipomoeae</name>
    <dbReference type="NCBI Taxonomy" id="1210932"/>
    <lineage>
        <taxon>Bacteria</taxon>
        <taxon>Pseudomonadati</taxon>
        <taxon>Pseudomonadota</taxon>
        <taxon>Alphaproteobacteria</taxon>
        <taxon>Hyphomicrobiales</taxon>
        <taxon>Rhizobiaceae</taxon>
        <taxon>Peteryoungia</taxon>
    </lineage>
</organism>
<evidence type="ECO:0000313" key="2">
    <source>
        <dbReference type="Proteomes" id="UP000308828"/>
    </source>
</evidence>
<keyword evidence="2" id="KW-1185">Reference proteome</keyword>
<protein>
    <submittedName>
        <fullName evidence="1">Uncharacterized protein</fullName>
    </submittedName>
</protein>
<reference evidence="1 2" key="1">
    <citation type="submission" date="2019-04" db="EMBL/GenBank/DDBJ databases">
        <title>Genome sequence of strain shin9-1.</title>
        <authorList>
            <person name="Gao J."/>
            <person name="Sun J."/>
        </authorList>
    </citation>
    <scope>NUCLEOTIDE SEQUENCE [LARGE SCALE GENOMIC DNA]</scope>
    <source>
        <strain evidence="2">shin9-1</strain>
    </source>
</reference>
<evidence type="ECO:0000313" key="1">
    <source>
        <dbReference type="EMBL" id="THV22956.1"/>
    </source>
</evidence>
<accession>A0A4V4HMQ3</accession>
<dbReference type="OrthoDB" id="7341910at2"/>
<dbReference type="EMBL" id="STGV01000003">
    <property type="protein sequence ID" value="THV22956.1"/>
    <property type="molecule type" value="Genomic_DNA"/>
</dbReference>
<dbReference type="RefSeq" id="WP_136598400.1">
    <property type="nucleotide sequence ID" value="NZ_STGV01000003.1"/>
</dbReference>
<sequence>MRKRTIILSVLGGLLCLGIIDGSIQRIRANDTLSGPIDLAGVKLLAITGRASEIEISADGEGKAEAVLTGTRHGWGAIWRSSWFGRDCASIGSMERHGDTVTVHMGGKSDALAWRDFFWNDADDCTLSLKASLEPEAAVSIRQNAARMVMTGDFASIDLVSDAGDFSLVGHASKLAIEGAALRARLTFERITQSEANSISGKMLDASLRFLVPTKIAYGVEAVASFVDSALPNTPGAKPDIRIRGDMVRVSIR</sequence>
<dbReference type="Proteomes" id="UP000308828">
    <property type="component" value="Unassembled WGS sequence"/>
</dbReference>
<name>A0A4V4HMQ3_9HYPH</name>
<dbReference type="AlphaFoldDB" id="A0A4V4HMQ3"/>
<gene>
    <name evidence="1" type="ORF">FAA97_09990</name>
</gene>
<comment type="caution">
    <text evidence="1">The sequence shown here is derived from an EMBL/GenBank/DDBJ whole genome shotgun (WGS) entry which is preliminary data.</text>
</comment>